<evidence type="ECO:0000256" key="2">
    <source>
        <dbReference type="SAM" id="Phobius"/>
    </source>
</evidence>
<evidence type="ECO:0000313" key="5">
    <source>
        <dbReference type="Proteomes" id="UP001304769"/>
    </source>
</evidence>
<evidence type="ECO:0000313" key="4">
    <source>
        <dbReference type="EMBL" id="MEA5455743.1"/>
    </source>
</evidence>
<feature type="region of interest" description="Disordered" evidence="1">
    <location>
        <begin position="1"/>
        <end position="36"/>
    </location>
</feature>
<dbReference type="RefSeq" id="WP_323279622.1">
    <property type="nucleotide sequence ID" value="NZ_JAYGGQ010000010.1"/>
</dbReference>
<comment type="caution">
    <text evidence="4">The sequence shown here is derived from an EMBL/GenBank/DDBJ whole genome shotgun (WGS) entry which is preliminary data.</text>
</comment>
<evidence type="ECO:0000259" key="3">
    <source>
        <dbReference type="Pfam" id="PF13828"/>
    </source>
</evidence>
<dbReference type="Pfam" id="PF13828">
    <property type="entry name" value="DUF4190"/>
    <property type="match status" value="1"/>
</dbReference>
<accession>A0ABU5T7U1</accession>
<protein>
    <submittedName>
        <fullName evidence="4">DUF4190 domain-containing protein</fullName>
    </submittedName>
</protein>
<feature type="transmembrane region" description="Helical" evidence="2">
    <location>
        <begin position="59"/>
        <end position="84"/>
    </location>
</feature>
<dbReference type="Proteomes" id="UP001304769">
    <property type="component" value="Unassembled WGS sequence"/>
</dbReference>
<keyword evidence="2" id="KW-0812">Transmembrane</keyword>
<feature type="transmembrane region" description="Helical" evidence="2">
    <location>
        <begin position="96"/>
        <end position="125"/>
    </location>
</feature>
<organism evidence="4 5">
    <name type="scientific">Sinomonas terricola</name>
    <dbReference type="NCBI Taxonomy" id="3110330"/>
    <lineage>
        <taxon>Bacteria</taxon>
        <taxon>Bacillati</taxon>
        <taxon>Actinomycetota</taxon>
        <taxon>Actinomycetes</taxon>
        <taxon>Micrococcales</taxon>
        <taxon>Micrococcaceae</taxon>
        <taxon>Sinomonas</taxon>
    </lineage>
</organism>
<keyword evidence="2" id="KW-0472">Membrane</keyword>
<keyword evidence="5" id="KW-1185">Reference proteome</keyword>
<gene>
    <name evidence="4" type="ORF">SPF06_13495</name>
</gene>
<name>A0ABU5T7U1_9MICC</name>
<sequence length="133" mass="14062">MSQTPPEQQGQNPYSQNPYSQQPSYAQPHPYSQTHPYAAPAPGYAVILPQPKGCSVASMVLGLVSIFFGWTFIAPTIGFILGLVGLRREPAGRGMAVAGIVLNGIMLLGWALLVLFVFGLFGALIGAGSAYSH</sequence>
<feature type="domain" description="DUF4190" evidence="3">
    <location>
        <begin position="55"/>
        <end position="113"/>
    </location>
</feature>
<reference evidence="4 5" key="1">
    <citation type="submission" date="2023-12" db="EMBL/GenBank/DDBJ databases">
        <title>Sinomonas terricola sp. nov, isolated from litchi orchard soil in Guangdong, PR China.</title>
        <authorList>
            <person name="Jiaxin W."/>
            <person name="Yang Z."/>
            <person name="Honghui Z."/>
        </authorList>
    </citation>
    <scope>NUCLEOTIDE SEQUENCE [LARGE SCALE GENOMIC DNA]</scope>
    <source>
        <strain evidence="4 5">JGH33</strain>
    </source>
</reference>
<proteinExistence type="predicted"/>
<dbReference type="EMBL" id="JAYGGQ010000010">
    <property type="protein sequence ID" value="MEA5455743.1"/>
    <property type="molecule type" value="Genomic_DNA"/>
</dbReference>
<feature type="compositionally biased region" description="Polar residues" evidence="1">
    <location>
        <begin position="1"/>
        <end position="35"/>
    </location>
</feature>
<dbReference type="InterPro" id="IPR025241">
    <property type="entry name" value="DUF4190"/>
</dbReference>
<keyword evidence="2" id="KW-1133">Transmembrane helix</keyword>
<evidence type="ECO:0000256" key="1">
    <source>
        <dbReference type="SAM" id="MobiDB-lite"/>
    </source>
</evidence>